<dbReference type="Proteomes" id="UP000002489">
    <property type="component" value="Unassembled WGS sequence"/>
</dbReference>
<dbReference type="GO" id="GO:0035615">
    <property type="term" value="F:clathrin adaptor activity"/>
    <property type="evidence" value="ECO:0007669"/>
    <property type="project" value="TreeGrafter"/>
</dbReference>
<dbReference type="InterPro" id="IPR002558">
    <property type="entry name" value="ILWEQ_dom"/>
</dbReference>
<dbReference type="SUPFAM" id="SSF109885">
    <property type="entry name" value="I/LWEQ domain"/>
    <property type="match status" value="1"/>
</dbReference>
<dbReference type="GO" id="GO:0051015">
    <property type="term" value="F:actin filament binding"/>
    <property type="evidence" value="ECO:0007669"/>
    <property type="project" value="TreeGrafter"/>
</dbReference>
<evidence type="ECO:0000256" key="1">
    <source>
        <dbReference type="ARBA" id="ARBA00004496"/>
    </source>
</evidence>
<reference evidence="4" key="2">
    <citation type="submission" date="2025-08" db="UniProtKB">
        <authorList>
            <consortium name="EnsemblFungi"/>
        </authorList>
    </citation>
    <scope>IDENTIFICATION</scope>
    <source>
        <strain evidence="4">4287 / CBS 123668 / FGSC 9935 / NRRL 34936</strain>
    </source>
</reference>
<dbReference type="GO" id="GO:0080025">
    <property type="term" value="F:phosphatidylinositol-3,5-bisphosphate binding"/>
    <property type="evidence" value="ECO:0007669"/>
    <property type="project" value="TreeGrafter"/>
</dbReference>
<name>A0A0D2XI66_FUSOF</name>
<dbReference type="PROSITE" id="PS50945">
    <property type="entry name" value="I_LWEQ"/>
    <property type="match status" value="1"/>
</dbReference>
<dbReference type="InterPro" id="IPR030224">
    <property type="entry name" value="Sla2_fam"/>
</dbReference>
<accession>A0A0D2XI66</accession>
<dbReference type="GO" id="GO:0030136">
    <property type="term" value="C:clathrin-coated vesicle"/>
    <property type="evidence" value="ECO:0007669"/>
    <property type="project" value="TreeGrafter"/>
</dbReference>
<keyword evidence="2" id="KW-0963">Cytoplasm</keyword>
<proteinExistence type="predicted"/>
<dbReference type="EnsemblFungi" id="FOXG_03617T0">
    <property type="protein sequence ID" value="FOXG_03617P0"/>
    <property type="gene ID" value="FOXG_03617"/>
</dbReference>
<dbReference type="GO" id="GO:0043325">
    <property type="term" value="F:phosphatidylinositol-3,4-bisphosphate binding"/>
    <property type="evidence" value="ECO:0007669"/>
    <property type="project" value="TreeGrafter"/>
</dbReference>
<dbReference type="GO" id="GO:0006897">
    <property type="term" value="P:endocytosis"/>
    <property type="evidence" value="ECO:0007669"/>
    <property type="project" value="InterPro"/>
</dbReference>
<dbReference type="InterPro" id="IPR035964">
    <property type="entry name" value="I/LWEQ_dom_sf"/>
</dbReference>
<evidence type="ECO:0000313" key="4">
    <source>
        <dbReference type="EnsemblFungi" id="FOXG_03617P0"/>
    </source>
</evidence>
<feature type="domain" description="I/LWEQ" evidence="3">
    <location>
        <begin position="1"/>
        <end position="41"/>
    </location>
</feature>
<dbReference type="GO" id="GO:0032051">
    <property type="term" value="F:clathrin light chain binding"/>
    <property type="evidence" value="ECO:0007669"/>
    <property type="project" value="TreeGrafter"/>
</dbReference>
<dbReference type="Pfam" id="PF01608">
    <property type="entry name" value="I_LWEQ"/>
    <property type="match status" value="1"/>
</dbReference>
<dbReference type="GO" id="GO:0030479">
    <property type="term" value="C:actin cortical patch"/>
    <property type="evidence" value="ECO:0007669"/>
    <property type="project" value="TreeGrafter"/>
</dbReference>
<dbReference type="GO" id="GO:0007015">
    <property type="term" value="P:actin filament organization"/>
    <property type="evidence" value="ECO:0007669"/>
    <property type="project" value="TreeGrafter"/>
</dbReference>
<evidence type="ECO:0000256" key="2">
    <source>
        <dbReference type="ARBA" id="ARBA00022490"/>
    </source>
</evidence>
<evidence type="ECO:0000313" key="5">
    <source>
        <dbReference type="Proteomes" id="UP000002489"/>
    </source>
</evidence>
<dbReference type="AlphaFoldDB" id="A0A0D2XI66"/>
<dbReference type="STRING" id="426428.A0A0D2XI66"/>
<dbReference type="GO" id="GO:0048268">
    <property type="term" value="P:clathrin coat assembly"/>
    <property type="evidence" value="ECO:0007669"/>
    <property type="project" value="TreeGrafter"/>
</dbReference>
<dbReference type="Gene3D" id="1.20.1410.10">
    <property type="entry name" value="I/LWEQ domain"/>
    <property type="match status" value="1"/>
</dbReference>
<sequence>SPEQLIVASNDVAASTAQLVAASRVKAGFMSKSQEKLEQAS</sequence>
<comment type="subcellular location">
    <subcellularLocation>
        <location evidence="1">Cytoplasm</location>
    </subcellularLocation>
</comment>
<organism evidence="4 5">
    <name type="scientific">Fusarium oxysporum (strain Fo5176)</name>
    <name type="common">Fusarium vascular wilt</name>
    <dbReference type="NCBI Taxonomy" id="660025"/>
    <lineage>
        <taxon>Eukaryota</taxon>
        <taxon>Fungi</taxon>
        <taxon>Dikarya</taxon>
        <taxon>Ascomycota</taxon>
        <taxon>Pezizomycotina</taxon>
        <taxon>Sordariomycetes</taxon>
        <taxon>Hypocreomycetidae</taxon>
        <taxon>Hypocreales</taxon>
        <taxon>Nectriaceae</taxon>
        <taxon>Fusarium</taxon>
        <taxon>Fusarium oxysporum species complex</taxon>
    </lineage>
</organism>
<dbReference type="PANTHER" id="PTHR10407:SF15">
    <property type="entry name" value="HUNTINGTIN INTERACTING PROTEIN 1"/>
    <property type="match status" value="1"/>
</dbReference>
<dbReference type="PANTHER" id="PTHR10407">
    <property type="entry name" value="HUNTINGTIN INTERACTING PROTEIN 1"/>
    <property type="match status" value="1"/>
</dbReference>
<protein>
    <recommendedName>
        <fullName evidence="3">I/LWEQ domain-containing protein</fullName>
    </recommendedName>
</protein>
<evidence type="ECO:0000259" key="3">
    <source>
        <dbReference type="PROSITE" id="PS50945"/>
    </source>
</evidence>
<reference evidence="5" key="1">
    <citation type="journal article" date="2012" name="Mol. Plant Microbe Interact.">
        <title>A highly conserved effector in Fusarium oxysporum is required for full virulence on Arabidopsis.</title>
        <authorList>
            <person name="Thatcher L.F."/>
            <person name="Gardiner D.M."/>
            <person name="Kazan K."/>
            <person name="Manners J."/>
        </authorList>
    </citation>
    <scope>NUCLEOTIDE SEQUENCE [LARGE SCALE GENOMIC DNA]</scope>
    <source>
        <strain evidence="5">Fo5176</strain>
    </source>
</reference>